<evidence type="ECO:0000256" key="6">
    <source>
        <dbReference type="SAM" id="Phobius"/>
    </source>
</evidence>
<evidence type="ECO:0000313" key="9">
    <source>
        <dbReference type="Proteomes" id="UP000027946"/>
    </source>
</evidence>
<feature type="transmembrane region" description="Helical" evidence="6">
    <location>
        <begin position="168"/>
        <end position="187"/>
    </location>
</feature>
<dbReference type="Pfam" id="PF01384">
    <property type="entry name" value="PHO4"/>
    <property type="match status" value="1"/>
</dbReference>
<dbReference type="GO" id="GO:0035435">
    <property type="term" value="P:phosphate ion transmembrane transport"/>
    <property type="evidence" value="ECO:0007669"/>
    <property type="project" value="TreeGrafter"/>
</dbReference>
<evidence type="ECO:0000313" key="8">
    <source>
        <dbReference type="EMBL" id="KDR95350.1"/>
    </source>
</evidence>
<dbReference type="GO" id="GO:0005315">
    <property type="term" value="F:phosphate transmembrane transporter activity"/>
    <property type="evidence" value="ECO:0007669"/>
    <property type="project" value="InterPro"/>
</dbReference>
<dbReference type="RefSeq" id="WP_038263507.1">
    <property type="nucleotide sequence ID" value="NZ_FSRH01000004.1"/>
</dbReference>
<dbReference type="OrthoDB" id="19855at2"/>
<sequence length="316" mass="33290">MISPSLISGAILGWALGANNAANCFATAVTTRAVKYSVAVAVTGVFVVLGAWLEGAKGVHKLSGYAYSSGVDRPIEAFLVMFAAAFTITLMTILKYPVSTSQAIIGSIIGSAALEGKADFSKTSQFFGAWFATPLGALVIGYVLYMFMEKYLEKKIMGFNFYDRFIRTAYIVAGAFSAYSLGANNVANVTSVYAGELNLITSLQAQIIGGLTIALGVITFAKPVMMTVGEGITPLSPLSGFVSVLTAGIVVYIYAQIGIPVSTSQAIVGAVVGIGLVKGTKTVNYKTIRNILFAWFGTPTIGALVSVIVFSIYRFF</sequence>
<proteinExistence type="predicted"/>
<feature type="transmembrane region" description="Helical" evidence="6">
    <location>
        <begin position="232"/>
        <end position="255"/>
    </location>
</feature>
<keyword evidence="2" id="KW-0813">Transport</keyword>
<keyword evidence="9" id="KW-1185">Reference proteome</keyword>
<evidence type="ECO:0000256" key="2">
    <source>
        <dbReference type="ARBA" id="ARBA00022448"/>
    </source>
</evidence>
<feature type="transmembrane region" description="Helical" evidence="6">
    <location>
        <begin position="199"/>
        <end position="220"/>
    </location>
</feature>
<evidence type="ECO:0000256" key="1">
    <source>
        <dbReference type="ARBA" id="ARBA00004141"/>
    </source>
</evidence>
<accession>A0A069RGP7</accession>
<dbReference type="GO" id="GO:0016020">
    <property type="term" value="C:membrane"/>
    <property type="evidence" value="ECO:0007669"/>
    <property type="project" value="UniProtKB-SubCell"/>
</dbReference>
<keyword evidence="5 6" id="KW-0472">Membrane</keyword>
<protein>
    <submittedName>
        <fullName evidence="8">Phosphate transporter</fullName>
    </submittedName>
</protein>
<dbReference type="InterPro" id="IPR001204">
    <property type="entry name" value="Phos_transporter"/>
</dbReference>
<evidence type="ECO:0000256" key="3">
    <source>
        <dbReference type="ARBA" id="ARBA00022692"/>
    </source>
</evidence>
<organism evidence="8 9">
    <name type="scientific">Peptoclostridium litorale DSM 5388</name>
    <dbReference type="NCBI Taxonomy" id="1121324"/>
    <lineage>
        <taxon>Bacteria</taxon>
        <taxon>Bacillati</taxon>
        <taxon>Bacillota</taxon>
        <taxon>Clostridia</taxon>
        <taxon>Peptostreptococcales</taxon>
        <taxon>Peptoclostridiaceae</taxon>
        <taxon>Peptoclostridium</taxon>
    </lineage>
</organism>
<evidence type="ECO:0000256" key="4">
    <source>
        <dbReference type="ARBA" id="ARBA00022989"/>
    </source>
</evidence>
<feature type="transmembrane region" description="Helical" evidence="6">
    <location>
        <begin position="291"/>
        <end position="313"/>
    </location>
</feature>
<dbReference type="PANTHER" id="PTHR11101">
    <property type="entry name" value="PHOSPHATE TRANSPORTER"/>
    <property type="match status" value="1"/>
</dbReference>
<gene>
    <name evidence="8" type="ORF">CLIT_10c00770</name>
    <name evidence="7" type="ORF">CLIT_23c01950</name>
</gene>
<name>A0A069RGP7_PEPLI</name>
<comment type="subcellular location">
    <subcellularLocation>
        <location evidence="1">Membrane</location>
        <topology evidence="1">Multi-pass membrane protein</topology>
    </subcellularLocation>
</comment>
<dbReference type="Proteomes" id="UP000027946">
    <property type="component" value="Unassembled WGS sequence"/>
</dbReference>
<evidence type="ECO:0000256" key="5">
    <source>
        <dbReference type="ARBA" id="ARBA00023136"/>
    </source>
</evidence>
<reference evidence="8 9" key="1">
    <citation type="submission" date="2014-03" db="EMBL/GenBank/DDBJ databases">
        <title>Genome sequence of Clostridium litorale W6, DSM 5388.</title>
        <authorList>
            <person name="Poehlein A."/>
            <person name="Jagirdar A."/>
            <person name="Khonsari B."/>
            <person name="Chibani C.M."/>
            <person name="Gutierrez Gutierrez D.A."/>
            <person name="Davydova E."/>
            <person name="Alghaithi H.S."/>
            <person name="Nair K.P."/>
            <person name="Dhamotharan K."/>
            <person name="Chandran L."/>
            <person name="G W."/>
            <person name="Daniel R."/>
        </authorList>
    </citation>
    <scope>NUCLEOTIDE SEQUENCE [LARGE SCALE GENOMIC DNA]</scope>
    <source>
        <strain evidence="8 9">W6</strain>
    </source>
</reference>
<feature type="transmembrane region" description="Helical" evidence="6">
    <location>
        <begin position="36"/>
        <end position="53"/>
    </location>
</feature>
<keyword evidence="4 6" id="KW-1133">Transmembrane helix</keyword>
<dbReference type="AlphaFoldDB" id="A0A069RGP7"/>
<keyword evidence="3 6" id="KW-0812">Transmembrane</keyword>
<feature type="transmembrane region" description="Helical" evidence="6">
    <location>
        <begin position="127"/>
        <end position="147"/>
    </location>
</feature>
<feature type="transmembrane region" description="Helical" evidence="6">
    <location>
        <begin position="74"/>
        <end position="94"/>
    </location>
</feature>
<comment type="caution">
    <text evidence="8">The sequence shown here is derived from an EMBL/GenBank/DDBJ whole genome shotgun (WGS) entry which is preliminary data.</text>
</comment>
<dbReference type="EMBL" id="JJMM01000026">
    <property type="protein sequence ID" value="KDR93923.1"/>
    <property type="molecule type" value="Genomic_DNA"/>
</dbReference>
<evidence type="ECO:0000313" key="7">
    <source>
        <dbReference type="EMBL" id="KDR93923.1"/>
    </source>
</evidence>
<dbReference type="STRING" id="1121324.CLIT_10c00770"/>
<dbReference type="EMBL" id="JJMM01000010">
    <property type="protein sequence ID" value="KDR95350.1"/>
    <property type="molecule type" value="Genomic_DNA"/>
</dbReference>
<dbReference type="PANTHER" id="PTHR11101:SF80">
    <property type="entry name" value="PHOSPHATE TRANSPORTER"/>
    <property type="match status" value="1"/>
</dbReference>
<dbReference type="eggNOG" id="COG0306">
    <property type="taxonomic scope" value="Bacteria"/>
</dbReference>